<accession>A0A327ZR51</accession>
<evidence type="ECO:0000256" key="4">
    <source>
        <dbReference type="ARBA" id="ARBA00022692"/>
    </source>
</evidence>
<dbReference type="Pfam" id="PF05977">
    <property type="entry name" value="MFS_3"/>
    <property type="match status" value="1"/>
</dbReference>
<dbReference type="CDD" id="cd06173">
    <property type="entry name" value="MFS_MefA_like"/>
    <property type="match status" value="1"/>
</dbReference>
<feature type="transmembrane region" description="Helical" evidence="7">
    <location>
        <begin position="71"/>
        <end position="94"/>
    </location>
</feature>
<evidence type="ECO:0000259" key="8">
    <source>
        <dbReference type="PROSITE" id="PS50850"/>
    </source>
</evidence>
<comment type="caution">
    <text evidence="9">The sequence shown here is derived from an EMBL/GenBank/DDBJ whole genome shotgun (WGS) entry which is preliminary data.</text>
</comment>
<dbReference type="Proteomes" id="UP000249341">
    <property type="component" value="Unassembled WGS sequence"/>
</dbReference>
<feature type="transmembrane region" description="Helical" evidence="7">
    <location>
        <begin position="304"/>
        <end position="324"/>
    </location>
</feature>
<name>A0A327ZR51_9ACTN</name>
<dbReference type="GO" id="GO:0005886">
    <property type="term" value="C:plasma membrane"/>
    <property type="evidence" value="ECO:0007669"/>
    <property type="project" value="UniProtKB-SubCell"/>
</dbReference>
<comment type="subcellular location">
    <subcellularLocation>
        <location evidence="1">Cell membrane</location>
        <topology evidence="1">Multi-pass membrane protein</topology>
    </subcellularLocation>
</comment>
<dbReference type="Gene3D" id="1.20.1250.20">
    <property type="entry name" value="MFS general substrate transporter like domains"/>
    <property type="match status" value="1"/>
</dbReference>
<feature type="transmembrane region" description="Helical" evidence="7">
    <location>
        <begin position="216"/>
        <end position="239"/>
    </location>
</feature>
<dbReference type="SUPFAM" id="SSF103473">
    <property type="entry name" value="MFS general substrate transporter"/>
    <property type="match status" value="1"/>
</dbReference>
<organism evidence="9 10">
    <name type="scientific">Actinoplanes lutulentus</name>
    <dbReference type="NCBI Taxonomy" id="1287878"/>
    <lineage>
        <taxon>Bacteria</taxon>
        <taxon>Bacillati</taxon>
        <taxon>Actinomycetota</taxon>
        <taxon>Actinomycetes</taxon>
        <taxon>Micromonosporales</taxon>
        <taxon>Micromonosporaceae</taxon>
        <taxon>Actinoplanes</taxon>
    </lineage>
</organism>
<evidence type="ECO:0000256" key="7">
    <source>
        <dbReference type="SAM" id="Phobius"/>
    </source>
</evidence>
<keyword evidence="5 7" id="KW-1133">Transmembrane helix</keyword>
<keyword evidence="4 7" id="KW-0812">Transmembrane</keyword>
<evidence type="ECO:0000256" key="5">
    <source>
        <dbReference type="ARBA" id="ARBA00022989"/>
    </source>
</evidence>
<dbReference type="RefSeq" id="WP_111647259.1">
    <property type="nucleotide sequence ID" value="NZ_JACHWI010000001.1"/>
</dbReference>
<keyword evidence="2" id="KW-0813">Transport</keyword>
<dbReference type="EMBL" id="QLMJ01000001">
    <property type="protein sequence ID" value="RAK43518.1"/>
    <property type="molecule type" value="Genomic_DNA"/>
</dbReference>
<feature type="transmembrane region" description="Helical" evidence="7">
    <location>
        <begin position="159"/>
        <end position="183"/>
    </location>
</feature>
<feature type="domain" description="Major facilitator superfamily (MFS) profile" evidence="8">
    <location>
        <begin position="211"/>
        <end position="406"/>
    </location>
</feature>
<feature type="transmembrane region" description="Helical" evidence="7">
    <location>
        <begin position="345"/>
        <end position="365"/>
    </location>
</feature>
<keyword evidence="10" id="KW-1185">Reference proteome</keyword>
<dbReference type="PANTHER" id="PTHR23513">
    <property type="entry name" value="INTEGRAL MEMBRANE EFFLUX PROTEIN-RELATED"/>
    <property type="match status" value="1"/>
</dbReference>
<reference evidence="9 10" key="1">
    <citation type="submission" date="2018-06" db="EMBL/GenBank/DDBJ databases">
        <title>Genomic Encyclopedia of Type Strains, Phase III (KMG-III): the genomes of soil and plant-associated and newly described type strains.</title>
        <authorList>
            <person name="Whitman W."/>
        </authorList>
    </citation>
    <scope>NUCLEOTIDE SEQUENCE [LARGE SCALE GENOMIC DNA]</scope>
    <source>
        <strain evidence="9 10">CGMCC 4.7090</strain>
    </source>
</reference>
<evidence type="ECO:0000256" key="2">
    <source>
        <dbReference type="ARBA" id="ARBA00022448"/>
    </source>
</evidence>
<feature type="transmembrane region" description="Helical" evidence="7">
    <location>
        <begin position="280"/>
        <end position="298"/>
    </location>
</feature>
<evidence type="ECO:0000313" key="9">
    <source>
        <dbReference type="EMBL" id="RAK43518.1"/>
    </source>
</evidence>
<protein>
    <submittedName>
        <fullName evidence="9">Putative MFS family arabinose efflux permease</fullName>
    </submittedName>
</protein>
<evidence type="ECO:0000256" key="6">
    <source>
        <dbReference type="ARBA" id="ARBA00023136"/>
    </source>
</evidence>
<gene>
    <name evidence="9" type="ORF">B0I29_101648</name>
</gene>
<evidence type="ECO:0000256" key="1">
    <source>
        <dbReference type="ARBA" id="ARBA00004651"/>
    </source>
</evidence>
<evidence type="ECO:0000313" key="10">
    <source>
        <dbReference type="Proteomes" id="UP000249341"/>
    </source>
</evidence>
<feature type="transmembrane region" description="Helical" evidence="7">
    <location>
        <begin position="371"/>
        <end position="388"/>
    </location>
</feature>
<proteinExistence type="predicted"/>
<keyword evidence="3" id="KW-1003">Cell membrane</keyword>
<dbReference type="InterPro" id="IPR036259">
    <property type="entry name" value="MFS_trans_sf"/>
</dbReference>
<dbReference type="PROSITE" id="PS50850">
    <property type="entry name" value="MFS"/>
    <property type="match status" value="1"/>
</dbReference>
<dbReference type="PANTHER" id="PTHR23513:SF6">
    <property type="entry name" value="MAJOR FACILITATOR SUPERFAMILY ASSOCIATED DOMAIN-CONTAINING PROTEIN"/>
    <property type="match status" value="1"/>
</dbReference>
<feature type="transmembrane region" description="Helical" evidence="7">
    <location>
        <begin position="245"/>
        <end position="268"/>
    </location>
</feature>
<dbReference type="InterPro" id="IPR020846">
    <property type="entry name" value="MFS_dom"/>
</dbReference>
<dbReference type="GO" id="GO:0022857">
    <property type="term" value="F:transmembrane transporter activity"/>
    <property type="evidence" value="ECO:0007669"/>
    <property type="project" value="InterPro"/>
</dbReference>
<evidence type="ECO:0000256" key="3">
    <source>
        <dbReference type="ARBA" id="ARBA00022475"/>
    </source>
</evidence>
<dbReference type="OrthoDB" id="145388at2"/>
<dbReference type="AlphaFoldDB" id="A0A327ZR51"/>
<dbReference type="InterPro" id="IPR010290">
    <property type="entry name" value="TM_effector"/>
</dbReference>
<feature type="transmembrane region" description="Helical" evidence="7">
    <location>
        <begin position="38"/>
        <end position="59"/>
    </location>
</feature>
<sequence length="406" mass="41847">MRRDFRLLWAAEAGSRLGSSMTSVALPLVAVVQLHASAFQAALLYATTWLPWLLIGLPAGAWVDRLPKRRLMIVCDLIAAVLFLSVPVAAWLGVLGIGHLLAVSFAGGAVAVFFQTAQEAYLPVLLDAEDLPEANAKLHGTASATQVAGPGLAGLLAQVAGAVTAVLIDAVSFLVSALCLAGIRRAEPRETRERAPIRREIADGIRFVVRDPYLRVLTLYGAASNIGLIGYQSLLVVFLVREVGVSPGVVGGLIAALSCGGVVGAVVATPLARRIGTARAMLICEGASVPFGLLIPMTGPGAGLGLLVVGGLVIGVGVVAGNVLKGVFRQQYTPPELLGRTLVSMQFLNLGAVPVGALIAGSLASAFGVRPALWCMTAGLALSGLILLNGPMKSRRDLPLSLTAPG</sequence>
<keyword evidence="6 7" id="KW-0472">Membrane</keyword>